<dbReference type="InterPro" id="IPR032472">
    <property type="entry name" value="ArgoL2"/>
</dbReference>
<dbReference type="Pfam" id="PF16486">
    <property type="entry name" value="ArgoN"/>
    <property type="match status" value="1"/>
</dbReference>
<feature type="region of interest" description="Disordered" evidence="1">
    <location>
        <begin position="24"/>
        <end position="43"/>
    </location>
</feature>
<dbReference type="Gene3D" id="3.30.420.10">
    <property type="entry name" value="Ribonuclease H-like superfamily/Ribonuclease H"/>
    <property type="match status" value="1"/>
</dbReference>
<dbReference type="Pfam" id="PF02170">
    <property type="entry name" value="PAZ"/>
    <property type="match status" value="1"/>
</dbReference>
<sequence length="1033" mass="114161">RPRLGRSWRGTLWWQWWGCRGARGARGGQGSRGFRGGRGGFHGAPGRGPSGAALIFSWGFTVLFNIVQLTDLSHRTQDGSIPPPDTAVTTVENALQAQRATPSLNKLSLEPVLPQRPGYGTRGTPITLWANYVELVASTSLKLYRYDISVSPGVTGRKLTQVIRLLLQAPALIALRQDVVSDFKATLLSRRELSRDNIRFPIRYRAEGEDEPRENAREYDVRLRYTGALTVAELTEYLTSTDLTANYVNKLPMIQAFNILLNHYSKSSGHLVMIGSSKTFSLSQSSSALDIGSGLTAMRGFFASVRAATCRVLVNVNVSHGAFYQAGPLDQLILRFDAQLRNKSKIEAFLKRLKIRTTHLPEKKNKSGEVIPRIKTIYGLATPNDGQGLAHPPRVREYGAGPKHVEFWLDNHTQTDPSTREETVSGTRKKKKKKAKGAVPDGPSASTTSGKYISVYDFFLTSYGRDIINSDIPVVNVGTRENPTYLPPEVGVVVQGQTAKSRLSPGQTQQMIRFAVRKPGDNATSIVQEGLRTTGLSPQTNVLLGQFGISVTPSLITVPGRLLREPKVVYKQNKPARVRFGNWSMADMQFNTAGNLKKWSYVLLSLPGYRDAFDAASLAAVIQSFGSALKATGLMVSPPLQGRRLSLNSSDDAQLDQLLEKAALSLDLLLIVLPDTNTPLYNRVKHCGDFKYGIHTICVVGHKLAKQTGQDQYFANVALKVNLKLGGNNQLIDSSQLGLVSEDKTMVVGIDVTHPSPDSSRRAPSIAGMVASVDRWLGQWPAILRIQSEARQEMVSSLTDMLKSRLQLWKDIGKHRELPENILVYRDGVSEGQYQMVIDKGVPLLRKACEEMYQPADQKKGLPHFTVVIVGKRHHTRFYPTREADADRSSNPKPGTIVDRGVTEARNWDFFLQAHATIQGTARPAHYFVVLDEIFRNRYKRIPPPFQNVADLLEDLTQSMCYIYGRATKAVSICTPAYYADILCERARCYLSGVFDTSTDSAASSMAGSTQGPPVGNEDVRTHPKLSNSMFYI</sequence>
<dbReference type="SUPFAM" id="SSF53098">
    <property type="entry name" value="Ribonuclease H-like"/>
    <property type="match status" value="1"/>
</dbReference>
<feature type="compositionally biased region" description="Basic residues" evidence="1">
    <location>
        <begin position="427"/>
        <end position="436"/>
    </location>
</feature>
<dbReference type="Gene3D" id="3.40.50.2300">
    <property type="match status" value="1"/>
</dbReference>
<dbReference type="CDD" id="cd02846">
    <property type="entry name" value="PAZ_argonaute_like"/>
    <property type="match status" value="1"/>
</dbReference>
<evidence type="ECO:0000259" key="2">
    <source>
        <dbReference type="PROSITE" id="PS50821"/>
    </source>
</evidence>
<evidence type="ECO:0000259" key="3">
    <source>
        <dbReference type="PROSITE" id="PS50822"/>
    </source>
</evidence>
<feature type="domain" description="PAZ" evidence="2">
    <location>
        <begin position="376"/>
        <end position="495"/>
    </location>
</feature>
<feature type="domain" description="Piwi" evidence="3">
    <location>
        <begin position="668"/>
        <end position="992"/>
    </location>
</feature>
<dbReference type="InterPro" id="IPR036085">
    <property type="entry name" value="PAZ_dom_sf"/>
</dbReference>
<dbReference type="Gene3D" id="2.170.260.10">
    <property type="entry name" value="paz domain"/>
    <property type="match status" value="1"/>
</dbReference>
<proteinExistence type="predicted"/>
<dbReference type="EMBL" id="LFIW01002563">
    <property type="protein sequence ID" value="KZL66534.1"/>
    <property type="molecule type" value="Genomic_DNA"/>
</dbReference>
<dbReference type="PANTHER" id="PTHR22891">
    <property type="entry name" value="EUKARYOTIC TRANSLATION INITIATION FACTOR 2C"/>
    <property type="match status" value="1"/>
</dbReference>
<dbReference type="InterPro" id="IPR012337">
    <property type="entry name" value="RNaseH-like_sf"/>
</dbReference>
<dbReference type="GO" id="GO:0003723">
    <property type="term" value="F:RNA binding"/>
    <property type="evidence" value="ECO:0007669"/>
    <property type="project" value="InterPro"/>
</dbReference>
<reference evidence="4 5" key="1">
    <citation type="submission" date="2015-06" db="EMBL/GenBank/DDBJ databases">
        <title>Survival trade-offs in plant roots during colonization by closely related pathogenic and mutualistic fungi.</title>
        <authorList>
            <person name="Hacquard S."/>
            <person name="Kracher B."/>
            <person name="Hiruma K."/>
            <person name="Weinman A."/>
            <person name="Muench P."/>
            <person name="Garrido Oter R."/>
            <person name="Ver Loren van Themaat E."/>
            <person name="Dallerey J.-F."/>
            <person name="Damm U."/>
            <person name="Henrissat B."/>
            <person name="Lespinet O."/>
            <person name="Thon M."/>
            <person name="Kemen E."/>
            <person name="McHardy A.C."/>
            <person name="Schulze-Lefert P."/>
            <person name="O'Connell R.J."/>
        </authorList>
    </citation>
    <scope>NUCLEOTIDE SEQUENCE [LARGE SCALE GENOMIC DNA]</scope>
    <source>
        <strain evidence="4 5">MAFF 238704</strain>
    </source>
</reference>
<feature type="region of interest" description="Disordered" evidence="1">
    <location>
        <begin position="1003"/>
        <end position="1033"/>
    </location>
</feature>
<dbReference type="Pfam" id="PF02171">
    <property type="entry name" value="Piwi"/>
    <property type="match status" value="1"/>
</dbReference>
<dbReference type="Proteomes" id="UP000076584">
    <property type="component" value="Unassembled WGS sequence"/>
</dbReference>
<dbReference type="InterPro" id="IPR003100">
    <property type="entry name" value="PAZ_dom"/>
</dbReference>
<evidence type="ECO:0000313" key="4">
    <source>
        <dbReference type="EMBL" id="KZL66534.1"/>
    </source>
</evidence>
<keyword evidence="5" id="KW-1185">Reference proteome</keyword>
<comment type="caution">
    <text evidence="4">The sequence shown here is derived from an EMBL/GenBank/DDBJ whole genome shotgun (WGS) entry which is preliminary data.</text>
</comment>
<dbReference type="CDD" id="cd04657">
    <property type="entry name" value="Piwi_ago-like"/>
    <property type="match status" value="1"/>
</dbReference>
<dbReference type="Pfam" id="PF16488">
    <property type="entry name" value="ArgoL2"/>
    <property type="match status" value="1"/>
</dbReference>
<evidence type="ECO:0000313" key="5">
    <source>
        <dbReference type="Proteomes" id="UP000076584"/>
    </source>
</evidence>
<feature type="region of interest" description="Disordered" evidence="1">
    <location>
        <begin position="409"/>
        <end position="446"/>
    </location>
</feature>
<dbReference type="InterPro" id="IPR045246">
    <property type="entry name" value="Piwi_ago-like"/>
</dbReference>
<gene>
    <name evidence="4" type="ORF">CI238_13037</name>
</gene>
<dbReference type="SUPFAM" id="SSF101690">
    <property type="entry name" value="PAZ domain"/>
    <property type="match status" value="1"/>
</dbReference>
<dbReference type="Pfam" id="PF08699">
    <property type="entry name" value="ArgoL1"/>
    <property type="match status" value="1"/>
</dbReference>
<dbReference type="PROSITE" id="PS50822">
    <property type="entry name" value="PIWI"/>
    <property type="match status" value="1"/>
</dbReference>
<organism evidence="4 5">
    <name type="scientific">Colletotrichum incanum</name>
    <name type="common">Soybean anthracnose fungus</name>
    <dbReference type="NCBI Taxonomy" id="1573173"/>
    <lineage>
        <taxon>Eukaryota</taxon>
        <taxon>Fungi</taxon>
        <taxon>Dikarya</taxon>
        <taxon>Ascomycota</taxon>
        <taxon>Pezizomycotina</taxon>
        <taxon>Sordariomycetes</taxon>
        <taxon>Hypocreomycetidae</taxon>
        <taxon>Glomerellales</taxon>
        <taxon>Glomerellaceae</taxon>
        <taxon>Colletotrichum</taxon>
        <taxon>Colletotrichum spaethianum species complex</taxon>
    </lineage>
</organism>
<accession>A0A166P9P2</accession>
<dbReference type="InterPro" id="IPR032474">
    <property type="entry name" value="Argonaute_N"/>
</dbReference>
<dbReference type="SMART" id="SM00950">
    <property type="entry name" value="Piwi"/>
    <property type="match status" value="1"/>
</dbReference>
<dbReference type="AlphaFoldDB" id="A0A166P9P2"/>
<dbReference type="InterPro" id="IPR036397">
    <property type="entry name" value="RNaseH_sf"/>
</dbReference>
<evidence type="ECO:0000256" key="1">
    <source>
        <dbReference type="SAM" id="MobiDB-lite"/>
    </source>
</evidence>
<feature type="non-terminal residue" evidence="4">
    <location>
        <position position="1"/>
    </location>
</feature>
<name>A0A166P9P2_COLIC</name>
<dbReference type="SMART" id="SM01163">
    <property type="entry name" value="DUF1785"/>
    <property type="match status" value="1"/>
</dbReference>
<dbReference type="InterPro" id="IPR014811">
    <property type="entry name" value="ArgoL1"/>
</dbReference>
<dbReference type="STRING" id="1573173.A0A166P9P2"/>
<protein>
    <submittedName>
        <fullName evidence="4">Rna interference and gene silencing protein</fullName>
    </submittedName>
</protein>
<dbReference type="InterPro" id="IPR003165">
    <property type="entry name" value="Piwi"/>
</dbReference>
<dbReference type="PROSITE" id="PS50821">
    <property type="entry name" value="PAZ"/>
    <property type="match status" value="1"/>
</dbReference>